<dbReference type="EMBL" id="MT141429">
    <property type="protein sequence ID" value="QJA61047.1"/>
    <property type="molecule type" value="Genomic_DNA"/>
</dbReference>
<dbReference type="Pfam" id="PF00436">
    <property type="entry name" value="SSB"/>
    <property type="match status" value="1"/>
</dbReference>
<dbReference type="GO" id="GO:0006260">
    <property type="term" value="P:DNA replication"/>
    <property type="evidence" value="ECO:0007669"/>
    <property type="project" value="InterPro"/>
</dbReference>
<dbReference type="PROSITE" id="PS50935">
    <property type="entry name" value="SSB"/>
    <property type="match status" value="1"/>
</dbReference>
<keyword evidence="1 3" id="KW-0238">DNA-binding</keyword>
<evidence type="ECO:0000313" key="6">
    <source>
        <dbReference type="EMBL" id="QJH99453.1"/>
    </source>
</evidence>
<dbReference type="PANTHER" id="PTHR10302">
    <property type="entry name" value="SINGLE-STRANDED DNA-BINDING PROTEIN"/>
    <property type="match status" value="1"/>
</dbReference>
<evidence type="ECO:0000313" key="4">
    <source>
        <dbReference type="EMBL" id="QJA61047.1"/>
    </source>
</evidence>
<dbReference type="EMBL" id="MT144789">
    <property type="protein sequence ID" value="QJH99453.1"/>
    <property type="molecule type" value="Genomic_DNA"/>
</dbReference>
<organism evidence="3">
    <name type="scientific">viral metagenome</name>
    <dbReference type="NCBI Taxonomy" id="1070528"/>
    <lineage>
        <taxon>unclassified sequences</taxon>
        <taxon>metagenomes</taxon>
        <taxon>organismal metagenomes</taxon>
    </lineage>
</organism>
<dbReference type="AlphaFoldDB" id="A0A6H1ZZN3"/>
<dbReference type="NCBIfam" id="TIGR00621">
    <property type="entry name" value="ssb"/>
    <property type="match status" value="1"/>
</dbReference>
<dbReference type="Gene3D" id="2.40.50.140">
    <property type="entry name" value="Nucleic acid-binding proteins"/>
    <property type="match status" value="1"/>
</dbReference>
<gene>
    <name evidence="5" type="ORF">MM415A00449_0031</name>
    <name evidence="4" type="ORF">MM415B01001_0012</name>
    <name evidence="3" type="ORF">TM448A02865_0009</name>
    <name evidence="6" type="ORF">TM448B01591_0018</name>
</gene>
<feature type="region of interest" description="Disordered" evidence="2">
    <location>
        <begin position="105"/>
        <end position="138"/>
    </location>
</feature>
<dbReference type="GO" id="GO:0003697">
    <property type="term" value="F:single-stranded DNA binding"/>
    <property type="evidence" value="ECO:0007669"/>
    <property type="project" value="InterPro"/>
</dbReference>
<dbReference type="SUPFAM" id="SSF50249">
    <property type="entry name" value="Nucleic acid-binding proteins"/>
    <property type="match status" value="1"/>
</dbReference>
<dbReference type="InterPro" id="IPR011344">
    <property type="entry name" value="ssDNA-bd"/>
</dbReference>
<dbReference type="InterPro" id="IPR012340">
    <property type="entry name" value="NA-bd_OB-fold"/>
</dbReference>
<evidence type="ECO:0000313" key="5">
    <source>
        <dbReference type="EMBL" id="QJA82034.1"/>
    </source>
</evidence>
<evidence type="ECO:0000313" key="3">
    <source>
        <dbReference type="EMBL" id="QJA52670.1"/>
    </source>
</evidence>
<evidence type="ECO:0000256" key="2">
    <source>
        <dbReference type="SAM" id="MobiDB-lite"/>
    </source>
</evidence>
<dbReference type="EMBL" id="MT142477">
    <property type="protein sequence ID" value="QJA82034.1"/>
    <property type="molecule type" value="Genomic_DNA"/>
</dbReference>
<dbReference type="PANTHER" id="PTHR10302:SF27">
    <property type="entry name" value="SINGLE-STRANDED DNA-BINDING PROTEIN"/>
    <property type="match status" value="1"/>
</dbReference>
<reference evidence="3" key="1">
    <citation type="submission" date="2020-03" db="EMBL/GenBank/DDBJ databases">
        <title>The deep terrestrial virosphere.</title>
        <authorList>
            <person name="Holmfeldt K."/>
            <person name="Nilsson E."/>
            <person name="Simone D."/>
            <person name="Lopez-Fernandez M."/>
            <person name="Wu X."/>
            <person name="de Brujin I."/>
            <person name="Lundin D."/>
            <person name="Andersson A."/>
            <person name="Bertilsson S."/>
            <person name="Dopson M."/>
        </authorList>
    </citation>
    <scope>NUCLEOTIDE SEQUENCE</scope>
    <source>
        <strain evidence="5">MM415A00449</strain>
        <strain evidence="4">MM415B01001</strain>
        <strain evidence="3">TM448A02865</strain>
        <strain evidence="6">TM448B01591</strain>
    </source>
</reference>
<sequence>MSDLNLCQFIGRLGRSPEISYLPNGTAVAKFSIACGKKWKDSDGQAQEKTEWINLVAWRQLAEIIGKYLQKGSQVYVAGEMQTRSWEKDGIKKYMTEIVVKDMQMLGSKGDRQDTPPQQSAPVTSSAQAPLEDQDIPF</sequence>
<dbReference type="EMBL" id="MT144358">
    <property type="protein sequence ID" value="QJA52670.1"/>
    <property type="molecule type" value="Genomic_DNA"/>
</dbReference>
<accession>A0A6H1ZZN3</accession>
<dbReference type="CDD" id="cd04496">
    <property type="entry name" value="SSB_OBF"/>
    <property type="match status" value="1"/>
</dbReference>
<feature type="compositionally biased region" description="Polar residues" evidence="2">
    <location>
        <begin position="115"/>
        <end position="128"/>
    </location>
</feature>
<dbReference type="PIRSF" id="PIRSF002070">
    <property type="entry name" value="SSB"/>
    <property type="match status" value="1"/>
</dbReference>
<name>A0A6H1ZZN3_9ZZZZ</name>
<protein>
    <submittedName>
        <fullName evidence="3">Putative single-stranded DNA-binding protein</fullName>
    </submittedName>
</protein>
<proteinExistence type="inferred from homology"/>
<dbReference type="InterPro" id="IPR000424">
    <property type="entry name" value="Primosome_PriB/ssb"/>
</dbReference>
<dbReference type="HAMAP" id="MF_00984">
    <property type="entry name" value="SSB"/>
    <property type="match status" value="1"/>
</dbReference>
<evidence type="ECO:0000256" key="1">
    <source>
        <dbReference type="ARBA" id="ARBA00023125"/>
    </source>
</evidence>
<dbReference type="GO" id="GO:0009295">
    <property type="term" value="C:nucleoid"/>
    <property type="evidence" value="ECO:0007669"/>
    <property type="project" value="TreeGrafter"/>
</dbReference>